<evidence type="ECO:0000256" key="1">
    <source>
        <dbReference type="ARBA" id="ARBA00007644"/>
    </source>
</evidence>
<keyword evidence="5" id="KW-1185">Reference proteome</keyword>
<dbReference type="InterPro" id="IPR012347">
    <property type="entry name" value="Ferritin-like"/>
</dbReference>
<comment type="similarity">
    <text evidence="1">Belongs to the manganese catalase family.</text>
</comment>
<proteinExistence type="inferred from homology"/>
<dbReference type="OrthoDB" id="9800585at2"/>
<feature type="binding site" evidence="2">
    <location>
        <position position="169"/>
    </location>
    <ligand>
        <name>Mn(2+)</name>
        <dbReference type="ChEBI" id="CHEBI:29035"/>
        <label>1</label>
    </ligand>
</feature>
<organism evidence="4 5">
    <name type="scientific">Haloplasma contractile SSD-17B</name>
    <dbReference type="NCBI Taxonomy" id="1033810"/>
    <lineage>
        <taxon>Bacteria</taxon>
        <taxon>Bacillati</taxon>
        <taxon>Mycoplasmatota</taxon>
        <taxon>Mollicutes</taxon>
        <taxon>Haloplasmatales</taxon>
        <taxon>Haloplasmataceae</taxon>
        <taxon>Haloplasma</taxon>
    </lineage>
</organism>
<protein>
    <submittedName>
        <fullName evidence="4">CotJC protein</fullName>
    </submittedName>
</protein>
<reference evidence="4 5" key="2">
    <citation type="journal article" date="2013" name="PLoS ONE">
        <title>INDIGO - INtegrated Data Warehouse of MIcrobial GenOmes with Examples from the Red Sea Extremophiles.</title>
        <authorList>
            <person name="Alam I."/>
            <person name="Antunes A."/>
            <person name="Kamau A.A."/>
            <person name="Ba Alawi W."/>
            <person name="Kalkatawi M."/>
            <person name="Stingl U."/>
            <person name="Bajic V.B."/>
        </authorList>
    </citation>
    <scope>NUCLEOTIDE SEQUENCE [LARGE SCALE GENOMIC DNA]</scope>
    <source>
        <strain evidence="4 5">SSD-17B</strain>
    </source>
</reference>
<dbReference type="SUPFAM" id="SSF47240">
    <property type="entry name" value="Ferritin-like"/>
    <property type="match status" value="1"/>
</dbReference>
<evidence type="ECO:0000256" key="3">
    <source>
        <dbReference type="PIRSR" id="PIRSR607760-2"/>
    </source>
</evidence>
<dbReference type="RefSeq" id="WP_008824930.1">
    <property type="nucleotide sequence ID" value="NZ_AFNU02000004.1"/>
</dbReference>
<comment type="cofactor">
    <cofactor evidence="3">
        <name>Ca(2+)</name>
        <dbReference type="ChEBI" id="CHEBI:29108"/>
    </cofactor>
    <text evidence="3">Binds 1 Ca(2+) ion per subunit.</text>
</comment>
<evidence type="ECO:0000313" key="5">
    <source>
        <dbReference type="Proteomes" id="UP000005707"/>
    </source>
</evidence>
<keyword evidence="2" id="KW-0479">Metal-binding</keyword>
<keyword evidence="3" id="KW-0106">Calcium</keyword>
<feature type="binding site" evidence="2">
    <location>
        <position position="136"/>
    </location>
    <ligand>
        <name>Mn(2+)</name>
        <dbReference type="ChEBI" id="CHEBI:29035"/>
        <label>1</label>
    </ligand>
</feature>
<feature type="binding site" evidence="2">
    <location>
        <position position="65"/>
    </location>
    <ligand>
        <name>Mn(2+)</name>
        <dbReference type="ChEBI" id="CHEBI:29035"/>
        <label>1</label>
    </ligand>
</feature>
<reference evidence="4 5" key="1">
    <citation type="journal article" date="2011" name="J. Bacteriol.">
        <title>Genome sequence of Haloplasma contractile, an unusual contractile bacterium from a deep-sea anoxic brine lake.</title>
        <authorList>
            <person name="Antunes A."/>
            <person name="Alam I."/>
            <person name="El Dorry H."/>
            <person name="Siam R."/>
            <person name="Robertson A."/>
            <person name="Bajic V.B."/>
            <person name="Stingl U."/>
        </authorList>
    </citation>
    <scope>NUCLEOTIDE SEQUENCE [LARGE SCALE GENOMIC DNA]</scope>
    <source>
        <strain evidence="4 5">SSD-17B</strain>
    </source>
</reference>
<dbReference type="InterPro" id="IPR009078">
    <property type="entry name" value="Ferritin-like_SF"/>
</dbReference>
<dbReference type="eggNOG" id="COG3546">
    <property type="taxonomic scope" value="Bacteria"/>
</dbReference>
<comment type="caution">
    <text evidence="4">The sequence shown here is derived from an EMBL/GenBank/DDBJ whole genome shotgun (WGS) entry which is preliminary data.</text>
</comment>
<dbReference type="Gene3D" id="1.20.1260.10">
    <property type="match status" value="1"/>
</dbReference>
<comment type="cofactor">
    <cofactor evidence="2">
        <name>Mn(2+)</name>
        <dbReference type="ChEBI" id="CHEBI:29035"/>
    </cofactor>
    <text evidence="2">Binds 2 manganese ions per subunit.</text>
</comment>
<dbReference type="AlphaFoldDB" id="U2ECK1"/>
<name>U2ECK1_9MOLU</name>
<sequence length="220" mass="24874">MWIYTKRFQHPVDVKKTDLALAKNILTQFGGPDGELAASMRYLSQRYTMPTGKTKALLTDIGTEELAHMEMVSALVYQLTVDADPEEIEGSAFAPYYAIHGKGIYPAASTGEPFTAAYFQSTNDLKANLHEDMAAEQKARAAYENLMNLTDDPAVLDVLGWLREREVVHFQRFGEALTDLYDQLDNKRSFHIDNRDNEIIRPNKDINLTTNCADFNNMLD</sequence>
<dbReference type="FunCoup" id="U2ECK1">
    <property type="interactions" value="5"/>
</dbReference>
<dbReference type="InParanoid" id="U2ECK1"/>
<feature type="binding site" evidence="2">
    <location>
        <position position="68"/>
    </location>
    <ligand>
        <name>Mn(2+)</name>
        <dbReference type="ChEBI" id="CHEBI:29035"/>
        <label>1</label>
    </ligand>
</feature>
<keyword evidence="2" id="KW-0464">Manganese</keyword>
<dbReference type="Proteomes" id="UP000005707">
    <property type="component" value="Unassembled WGS sequence"/>
</dbReference>
<dbReference type="InterPro" id="IPR007760">
    <property type="entry name" value="Mn_catalase"/>
</dbReference>
<dbReference type="CDD" id="cd01051">
    <property type="entry name" value="Mn_catalase"/>
    <property type="match status" value="1"/>
</dbReference>
<feature type="binding site" evidence="2">
    <location>
        <position position="35"/>
    </location>
    <ligand>
        <name>Mn(2+)</name>
        <dbReference type="ChEBI" id="CHEBI:29035"/>
        <label>1</label>
    </ligand>
</feature>
<dbReference type="EMBL" id="AFNU02000004">
    <property type="protein sequence ID" value="ERJ12491.1"/>
    <property type="molecule type" value="Genomic_DNA"/>
</dbReference>
<accession>U2ECK1</accession>
<feature type="binding site" evidence="3">
    <location>
        <position position="60"/>
    </location>
    <ligand>
        <name>Ca(2+)</name>
        <dbReference type="ChEBI" id="CHEBI:29108"/>
    </ligand>
</feature>
<dbReference type="InterPro" id="IPR039377">
    <property type="entry name" value="Mn_catalase_dom"/>
</dbReference>
<dbReference type="STRING" id="1033810.HLPCO_001477"/>
<evidence type="ECO:0000256" key="2">
    <source>
        <dbReference type="PIRSR" id="PIRSR607760-1"/>
    </source>
</evidence>
<dbReference type="GO" id="GO:0046872">
    <property type="term" value="F:metal ion binding"/>
    <property type="evidence" value="ECO:0007669"/>
    <property type="project" value="UniProtKB-KW"/>
</dbReference>
<dbReference type="Pfam" id="PF05067">
    <property type="entry name" value="Mn_catalase"/>
    <property type="match status" value="1"/>
</dbReference>
<gene>
    <name evidence="4" type="primary">cotJC</name>
    <name evidence="4" type="ORF">HLPCO_001477</name>
</gene>
<evidence type="ECO:0000313" key="4">
    <source>
        <dbReference type="EMBL" id="ERJ12491.1"/>
    </source>
</evidence>